<dbReference type="EMBL" id="BLIN01000005">
    <property type="protein sequence ID" value="GFE10468.1"/>
    <property type="molecule type" value="Genomic_DNA"/>
</dbReference>
<dbReference type="Proteomes" id="UP000435837">
    <property type="component" value="Unassembled WGS sequence"/>
</dbReference>
<evidence type="ECO:0000256" key="1">
    <source>
        <dbReference type="ARBA" id="ARBA00022990"/>
    </source>
</evidence>
<comment type="caution">
    <text evidence="3">The sequence shown here is derived from an EMBL/GenBank/DDBJ whole genome shotgun (WGS) entry which is preliminary data.</text>
</comment>
<reference evidence="3 4" key="1">
    <citation type="submission" date="2019-12" db="EMBL/GenBank/DDBJ databases">
        <title>Whole genome shotgun sequence of Streptomyces caniferus NBRC 15389.</title>
        <authorList>
            <person name="Ichikawa N."/>
            <person name="Kimura A."/>
            <person name="Kitahashi Y."/>
            <person name="Komaki H."/>
            <person name="Tamura T."/>
        </authorList>
    </citation>
    <scope>NUCLEOTIDE SEQUENCE [LARGE SCALE GENOMIC DNA]</scope>
    <source>
        <strain evidence="3 4">NBRC 15389</strain>
    </source>
</reference>
<dbReference type="Pfam" id="PF00501">
    <property type="entry name" value="AMP-binding"/>
    <property type="match status" value="1"/>
</dbReference>
<dbReference type="InterPro" id="IPR042099">
    <property type="entry name" value="ANL_N_sf"/>
</dbReference>
<dbReference type="GO" id="GO:0005829">
    <property type="term" value="C:cytosol"/>
    <property type="evidence" value="ECO:0007669"/>
    <property type="project" value="TreeGrafter"/>
</dbReference>
<dbReference type="PANTHER" id="PTHR24095">
    <property type="entry name" value="ACETYL-COENZYME A SYNTHETASE"/>
    <property type="match status" value="1"/>
</dbReference>
<dbReference type="AlphaFoldDB" id="A0A640SHA1"/>
<evidence type="ECO:0000313" key="4">
    <source>
        <dbReference type="Proteomes" id="UP000435837"/>
    </source>
</evidence>
<evidence type="ECO:0000313" key="3">
    <source>
        <dbReference type="EMBL" id="GFE10468.1"/>
    </source>
</evidence>
<feature type="domain" description="AMP-dependent synthetase/ligase" evidence="2">
    <location>
        <begin position="28"/>
        <end position="134"/>
    </location>
</feature>
<dbReference type="Gene3D" id="3.40.50.12780">
    <property type="entry name" value="N-terminal domain of ligase-like"/>
    <property type="match status" value="1"/>
</dbReference>
<dbReference type="GO" id="GO:0003987">
    <property type="term" value="F:acetate-CoA ligase activity"/>
    <property type="evidence" value="ECO:0007669"/>
    <property type="project" value="TreeGrafter"/>
</dbReference>
<sequence>MIYILIRMLRRMTSEHADDAREVQEPEASRIALTWSGEPGRQEELTHGMLLDQAGRAAAALTRLGVRAGDRVAVHLPLVPESVIATLACGRLDAIRTTLPVSLTVPELVARTRESSARVLITADAAFWDGAVRPVKALLDHALARGAAAGGVPDRTVLVVNRCSRPVSWKPGRDLWWHEALGVPAATR</sequence>
<gene>
    <name evidence="3" type="ORF">Scani_67360</name>
</gene>
<proteinExistence type="predicted"/>
<keyword evidence="1" id="KW-0007">Acetylation</keyword>
<protein>
    <recommendedName>
        <fullName evidence="2">AMP-dependent synthetase/ligase domain-containing protein</fullName>
    </recommendedName>
</protein>
<dbReference type="PANTHER" id="PTHR24095:SF14">
    <property type="entry name" value="ACETYL-COENZYME A SYNTHETASE 1"/>
    <property type="match status" value="1"/>
</dbReference>
<name>A0A640SHA1_9ACTN</name>
<evidence type="ECO:0000259" key="2">
    <source>
        <dbReference type="Pfam" id="PF00501"/>
    </source>
</evidence>
<dbReference type="SUPFAM" id="SSF56801">
    <property type="entry name" value="Acetyl-CoA synthetase-like"/>
    <property type="match status" value="1"/>
</dbReference>
<accession>A0A640SHA1</accession>
<organism evidence="3 4">
    <name type="scientific">Streptomyces caniferus</name>
    <dbReference type="NCBI Taxonomy" id="285557"/>
    <lineage>
        <taxon>Bacteria</taxon>
        <taxon>Bacillati</taxon>
        <taxon>Actinomycetota</taxon>
        <taxon>Actinomycetes</taxon>
        <taxon>Kitasatosporales</taxon>
        <taxon>Streptomycetaceae</taxon>
        <taxon>Streptomyces</taxon>
    </lineage>
</organism>
<dbReference type="InterPro" id="IPR000873">
    <property type="entry name" value="AMP-dep_synth/lig_dom"/>
</dbReference>
<dbReference type="GO" id="GO:0006085">
    <property type="term" value="P:acetyl-CoA biosynthetic process"/>
    <property type="evidence" value="ECO:0007669"/>
    <property type="project" value="TreeGrafter"/>
</dbReference>